<protein>
    <submittedName>
        <fullName evidence="1">Uncharacterized protein</fullName>
    </submittedName>
</protein>
<keyword evidence="2" id="KW-1185">Reference proteome</keyword>
<dbReference type="Proteomes" id="UP000298663">
    <property type="component" value="Unassembled WGS sequence"/>
</dbReference>
<gene>
    <name evidence="1" type="ORF">L596_009770</name>
</gene>
<sequence length="68" mass="8048">MSVDRTTSCVYETSFWLECKQQCRRSHWVKRAKQICVSFAARKRHSTFESNETAEVTENHFMTIVFAL</sequence>
<comment type="caution">
    <text evidence="1">The sequence shown here is derived from an EMBL/GenBank/DDBJ whole genome shotgun (WGS) entry which is preliminary data.</text>
</comment>
<reference evidence="1 2" key="1">
    <citation type="journal article" date="2015" name="Genome Biol.">
        <title>Comparative genomics of Steinernema reveals deeply conserved gene regulatory networks.</title>
        <authorList>
            <person name="Dillman A.R."/>
            <person name="Macchietto M."/>
            <person name="Porter C.F."/>
            <person name="Rogers A."/>
            <person name="Williams B."/>
            <person name="Antoshechkin I."/>
            <person name="Lee M.M."/>
            <person name="Goodwin Z."/>
            <person name="Lu X."/>
            <person name="Lewis E.E."/>
            <person name="Goodrich-Blair H."/>
            <person name="Stock S.P."/>
            <person name="Adams B.J."/>
            <person name="Sternberg P.W."/>
            <person name="Mortazavi A."/>
        </authorList>
    </citation>
    <scope>NUCLEOTIDE SEQUENCE [LARGE SCALE GENOMIC DNA]</scope>
    <source>
        <strain evidence="1 2">ALL</strain>
    </source>
</reference>
<evidence type="ECO:0000313" key="2">
    <source>
        <dbReference type="Proteomes" id="UP000298663"/>
    </source>
</evidence>
<dbReference type="EMBL" id="AZBU02000002">
    <property type="protein sequence ID" value="TKR95629.1"/>
    <property type="molecule type" value="Genomic_DNA"/>
</dbReference>
<organism evidence="1 2">
    <name type="scientific">Steinernema carpocapsae</name>
    <name type="common">Entomopathogenic nematode</name>
    <dbReference type="NCBI Taxonomy" id="34508"/>
    <lineage>
        <taxon>Eukaryota</taxon>
        <taxon>Metazoa</taxon>
        <taxon>Ecdysozoa</taxon>
        <taxon>Nematoda</taxon>
        <taxon>Chromadorea</taxon>
        <taxon>Rhabditida</taxon>
        <taxon>Tylenchina</taxon>
        <taxon>Panagrolaimomorpha</taxon>
        <taxon>Strongyloidoidea</taxon>
        <taxon>Steinernematidae</taxon>
        <taxon>Steinernema</taxon>
    </lineage>
</organism>
<name>A0A4U5PGA6_STECR</name>
<accession>A0A4U5PGA6</accession>
<dbReference type="AlphaFoldDB" id="A0A4U5PGA6"/>
<proteinExistence type="predicted"/>
<reference evidence="1 2" key="2">
    <citation type="journal article" date="2019" name="G3 (Bethesda)">
        <title>Hybrid Assembly of the Genome of the Entomopathogenic Nematode Steinernema carpocapsae Identifies the X-Chromosome.</title>
        <authorList>
            <person name="Serra L."/>
            <person name="Macchietto M."/>
            <person name="Macias-Munoz A."/>
            <person name="McGill C.J."/>
            <person name="Rodriguez I.M."/>
            <person name="Rodriguez B."/>
            <person name="Murad R."/>
            <person name="Mortazavi A."/>
        </authorList>
    </citation>
    <scope>NUCLEOTIDE SEQUENCE [LARGE SCALE GENOMIC DNA]</scope>
    <source>
        <strain evidence="1 2">ALL</strain>
    </source>
</reference>
<evidence type="ECO:0000313" key="1">
    <source>
        <dbReference type="EMBL" id="TKR95629.1"/>
    </source>
</evidence>